<proteinExistence type="inferred from homology"/>
<dbReference type="Gene3D" id="1.10.287.470">
    <property type="entry name" value="Helix hairpin bin"/>
    <property type="match status" value="1"/>
</dbReference>
<dbReference type="Gene3D" id="2.40.30.170">
    <property type="match status" value="1"/>
</dbReference>
<dbReference type="InterPro" id="IPR058627">
    <property type="entry name" value="MdtA-like_C"/>
</dbReference>
<dbReference type="InterPro" id="IPR058625">
    <property type="entry name" value="MdtA-like_BSH"/>
</dbReference>
<dbReference type="Gene3D" id="2.40.420.20">
    <property type="match status" value="1"/>
</dbReference>
<sequence length="402" mass="43787">MQNQPDVLPNRAFMTVRNVTQNALLCSAAFLTALTVVGCKSKSGSGTPPPQLVKFVKVHTEAVPVDTSLPGRVSAFEQAQIRPQVGGVVLKRYFEQGTDVKKDQLLYLINPAPYKAAYETAKAQLLHARAAAIGIKAQYERYKPLVKAHAVSQQDFDNTRSQALQAEAAIATAQATLDSAAVNLDWTEVRSPIEGRIGRMLYTPGTLVTAGQVDPIALVTRLDPIYVDVNLAASDMLRLRREIADGTLKKVDEGDAPVELMLEDGSKYDLPGVLRLSEVTVDPGTGTLVLRAQFPNPDKLLMPGMYVHAQVKEGVDPTSVVVPQEAVMRNSRGDPYVFVIDDKNQLDTKMVELGRAIHGKWVVRKGLKDNDRVVVSGLVKVKSGQKVTPEEQTTSAPKTQEK</sequence>
<feature type="region of interest" description="Disordered" evidence="3">
    <location>
        <begin position="383"/>
        <end position="402"/>
    </location>
</feature>
<name>A0ABU7U2C2_9PROT</name>
<feature type="domain" description="Multidrug resistance protein MdtA-like beta-barrel" evidence="6">
    <location>
        <begin position="224"/>
        <end position="314"/>
    </location>
</feature>
<evidence type="ECO:0000313" key="8">
    <source>
        <dbReference type="EMBL" id="MEE8659014.1"/>
    </source>
</evidence>
<dbReference type="PANTHER" id="PTHR30158">
    <property type="entry name" value="ACRA/E-RELATED COMPONENT OF DRUG EFFLUX TRANSPORTER"/>
    <property type="match status" value="1"/>
</dbReference>
<gene>
    <name evidence="8" type="primary">cmeA</name>
    <name evidence="8" type="ORF">DOFOFD_08315</name>
</gene>
<dbReference type="Pfam" id="PF25967">
    <property type="entry name" value="RND-MFP_C"/>
    <property type="match status" value="1"/>
</dbReference>
<dbReference type="InterPro" id="IPR058626">
    <property type="entry name" value="MdtA-like_b-barrel"/>
</dbReference>
<comment type="similarity">
    <text evidence="2">Belongs to the membrane fusion protein (MFP) (TC 8.A.1) family.</text>
</comment>
<comment type="subcellular location">
    <subcellularLocation>
        <location evidence="1">Cell envelope</location>
    </subcellularLocation>
</comment>
<feature type="compositionally biased region" description="Polar residues" evidence="3">
    <location>
        <begin position="390"/>
        <end position="402"/>
    </location>
</feature>
<protein>
    <submittedName>
        <fullName evidence="8">RND efflux system, membrane fusion protein CmeA</fullName>
    </submittedName>
</protein>
<evidence type="ECO:0000259" key="5">
    <source>
        <dbReference type="Pfam" id="PF25917"/>
    </source>
</evidence>
<organism evidence="8 9">
    <name type="scientific">Sorlinia euscelidii</name>
    <dbReference type="NCBI Taxonomy" id="3081148"/>
    <lineage>
        <taxon>Bacteria</taxon>
        <taxon>Pseudomonadati</taxon>
        <taxon>Pseudomonadota</taxon>
        <taxon>Alphaproteobacteria</taxon>
        <taxon>Acetobacterales</taxon>
        <taxon>Acetobacteraceae</taxon>
        <taxon>Sorlinia</taxon>
    </lineage>
</organism>
<dbReference type="NCBIfam" id="TIGR01730">
    <property type="entry name" value="RND_mfp"/>
    <property type="match status" value="1"/>
</dbReference>
<dbReference type="InterPro" id="IPR006143">
    <property type="entry name" value="RND_pump_MFP"/>
</dbReference>
<feature type="domain" description="Multidrug resistance protein MdtA-like C-terminal permuted SH3" evidence="7">
    <location>
        <begin position="320"/>
        <end position="378"/>
    </location>
</feature>
<dbReference type="Gene3D" id="2.40.50.100">
    <property type="match status" value="1"/>
</dbReference>
<evidence type="ECO:0000259" key="7">
    <source>
        <dbReference type="Pfam" id="PF25967"/>
    </source>
</evidence>
<feature type="domain" description="Multidrug resistance protein MdtA-like alpha-helical hairpin" evidence="4">
    <location>
        <begin position="118"/>
        <end position="187"/>
    </location>
</feature>
<evidence type="ECO:0000313" key="9">
    <source>
        <dbReference type="Proteomes" id="UP001312908"/>
    </source>
</evidence>
<evidence type="ECO:0000256" key="2">
    <source>
        <dbReference type="ARBA" id="ARBA00009477"/>
    </source>
</evidence>
<dbReference type="EMBL" id="JAWJZY010000003">
    <property type="protein sequence ID" value="MEE8659014.1"/>
    <property type="molecule type" value="Genomic_DNA"/>
</dbReference>
<reference evidence="8 9" key="1">
    <citation type="submission" date="2023-10" db="EMBL/GenBank/DDBJ databases">
        <title>Sorlinia euscelidii gen. nov., sp. nov., an acetic acid bacteria isolated from the gut of Euscelidius variegatus emitter.</title>
        <authorList>
            <person name="Michoud G."/>
            <person name="Marasco R."/>
            <person name="Seferji K."/>
            <person name="Gonella E."/>
            <person name="Garuglieri E."/>
            <person name="Alma A."/>
            <person name="Mapelli F."/>
            <person name="Borin S."/>
            <person name="Daffonchio D."/>
            <person name="Crotti E."/>
        </authorList>
    </citation>
    <scope>NUCLEOTIDE SEQUENCE [LARGE SCALE GENOMIC DNA]</scope>
    <source>
        <strain evidence="8 9">EV16P</strain>
    </source>
</reference>
<evidence type="ECO:0000256" key="1">
    <source>
        <dbReference type="ARBA" id="ARBA00004196"/>
    </source>
</evidence>
<accession>A0ABU7U2C2</accession>
<dbReference type="InterPro" id="IPR058624">
    <property type="entry name" value="MdtA-like_HH"/>
</dbReference>
<dbReference type="SUPFAM" id="SSF111369">
    <property type="entry name" value="HlyD-like secretion proteins"/>
    <property type="match status" value="1"/>
</dbReference>
<dbReference type="RefSeq" id="WP_394819883.1">
    <property type="nucleotide sequence ID" value="NZ_JAWJZY010000003.1"/>
</dbReference>
<evidence type="ECO:0000259" key="6">
    <source>
        <dbReference type="Pfam" id="PF25944"/>
    </source>
</evidence>
<dbReference type="Pfam" id="PF25944">
    <property type="entry name" value="Beta-barrel_RND"/>
    <property type="match status" value="1"/>
</dbReference>
<comment type="caution">
    <text evidence="8">The sequence shown here is derived from an EMBL/GenBank/DDBJ whole genome shotgun (WGS) entry which is preliminary data.</text>
</comment>
<dbReference type="PANTHER" id="PTHR30158:SF3">
    <property type="entry name" value="MULTIDRUG EFFLUX PUMP SUBUNIT ACRA-RELATED"/>
    <property type="match status" value="1"/>
</dbReference>
<keyword evidence="9" id="KW-1185">Reference proteome</keyword>
<evidence type="ECO:0000256" key="3">
    <source>
        <dbReference type="SAM" id="MobiDB-lite"/>
    </source>
</evidence>
<feature type="domain" description="Multidrug resistance protein MdtA-like barrel-sandwich hybrid" evidence="5">
    <location>
        <begin position="77"/>
        <end position="220"/>
    </location>
</feature>
<dbReference type="Pfam" id="PF25876">
    <property type="entry name" value="HH_MFP_RND"/>
    <property type="match status" value="1"/>
</dbReference>
<evidence type="ECO:0000259" key="4">
    <source>
        <dbReference type="Pfam" id="PF25876"/>
    </source>
</evidence>
<dbReference type="Proteomes" id="UP001312908">
    <property type="component" value="Unassembled WGS sequence"/>
</dbReference>
<dbReference type="Pfam" id="PF25917">
    <property type="entry name" value="BSH_RND"/>
    <property type="match status" value="1"/>
</dbReference>